<dbReference type="Proteomes" id="UP001500166">
    <property type="component" value="Unassembled WGS sequence"/>
</dbReference>
<keyword evidence="3" id="KW-1185">Reference proteome</keyword>
<evidence type="ECO:0000313" key="3">
    <source>
        <dbReference type="Proteomes" id="UP001500166"/>
    </source>
</evidence>
<sequence length="135" mass="14489">MTCRVSDLTSNDLDALTGLIMDDGGYSMRVFGRPPKSDAARDVLHTRPPGLDLESKTTIGLWDDNRLIGVADAVRGYPRPEVMYVGLLQVETDSQGGGVGRMLHEALVDRAMNDPGITTLQLSIVATNAEAAEGF</sequence>
<comment type="caution">
    <text evidence="2">The sequence shown here is derived from an EMBL/GenBank/DDBJ whole genome shotgun (WGS) entry which is preliminary data.</text>
</comment>
<evidence type="ECO:0000313" key="2">
    <source>
        <dbReference type="EMBL" id="GAA2108960.1"/>
    </source>
</evidence>
<dbReference type="SUPFAM" id="SSF55729">
    <property type="entry name" value="Acyl-CoA N-acyltransferases (Nat)"/>
    <property type="match status" value="1"/>
</dbReference>
<dbReference type="Pfam" id="PF00583">
    <property type="entry name" value="Acetyltransf_1"/>
    <property type="match status" value="1"/>
</dbReference>
<gene>
    <name evidence="2" type="ORF">GCM10009824_02570</name>
</gene>
<dbReference type="Gene3D" id="3.40.630.30">
    <property type="match status" value="1"/>
</dbReference>
<evidence type="ECO:0000259" key="1">
    <source>
        <dbReference type="PROSITE" id="PS51186"/>
    </source>
</evidence>
<dbReference type="InterPro" id="IPR016181">
    <property type="entry name" value="Acyl_CoA_acyltransferase"/>
</dbReference>
<dbReference type="RefSeq" id="WP_344223259.1">
    <property type="nucleotide sequence ID" value="NZ_BAAAQA010000002.1"/>
</dbReference>
<protein>
    <recommendedName>
        <fullName evidence="1">N-acetyltransferase domain-containing protein</fullName>
    </recommendedName>
</protein>
<dbReference type="EMBL" id="BAAAQA010000002">
    <property type="protein sequence ID" value="GAA2108960.1"/>
    <property type="molecule type" value="Genomic_DNA"/>
</dbReference>
<organism evidence="2 3">
    <name type="scientific">Kocuria atrinae</name>
    <dbReference type="NCBI Taxonomy" id="592377"/>
    <lineage>
        <taxon>Bacteria</taxon>
        <taxon>Bacillati</taxon>
        <taxon>Actinomycetota</taxon>
        <taxon>Actinomycetes</taxon>
        <taxon>Micrococcales</taxon>
        <taxon>Micrococcaceae</taxon>
        <taxon>Kocuria</taxon>
    </lineage>
</organism>
<dbReference type="InterPro" id="IPR000182">
    <property type="entry name" value="GNAT_dom"/>
</dbReference>
<name>A0ABN2XDG5_9MICC</name>
<reference evidence="2 3" key="1">
    <citation type="journal article" date="2019" name="Int. J. Syst. Evol. Microbiol.">
        <title>The Global Catalogue of Microorganisms (GCM) 10K type strain sequencing project: providing services to taxonomists for standard genome sequencing and annotation.</title>
        <authorList>
            <consortium name="The Broad Institute Genomics Platform"/>
            <consortium name="The Broad Institute Genome Sequencing Center for Infectious Disease"/>
            <person name="Wu L."/>
            <person name="Ma J."/>
        </authorList>
    </citation>
    <scope>NUCLEOTIDE SEQUENCE [LARGE SCALE GENOMIC DNA]</scope>
    <source>
        <strain evidence="2 3">JCM 15914</strain>
    </source>
</reference>
<dbReference type="CDD" id="cd04301">
    <property type="entry name" value="NAT_SF"/>
    <property type="match status" value="1"/>
</dbReference>
<accession>A0ABN2XDG5</accession>
<feature type="domain" description="N-acetyltransferase" evidence="1">
    <location>
        <begin position="3"/>
        <end position="135"/>
    </location>
</feature>
<dbReference type="PROSITE" id="PS51186">
    <property type="entry name" value="GNAT"/>
    <property type="match status" value="1"/>
</dbReference>
<proteinExistence type="predicted"/>